<sequence>MRKPHFPLVAPSLTQYRLHFLLLQMSSILYVSLSHSSHASRERERTLIFWPYNYRNLGWSKMTRSCLSLSAAHEPGHKSGFLPAEKSLNNTWGT</sequence>
<reference evidence="1" key="1">
    <citation type="submission" date="2014-09" db="EMBL/GenBank/DDBJ databases">
        <authorList>
            <person name="Magalhaes I.L.F."/>
            <person name="Oliveira U."/>
            <person name="Santos F.R."/>
            <person name="Vidigal T.H.D.A."/>
            <person name="Brescovit A.D."/>
            <person name="Santos A.J."/>
        </authorList>
    </citation>
    <scope>NUCLEOTIDE SEQUENCE</scope>
    <source>
        <tissue evidence="1">Shoot tissue taken approximately 20 cm above the soil surface</tissue>
    </source>
</reference>
<dbReference type="EMBL" id="GBRH01217476">
    <property type="protein sequence ID" value="JAD80419.1"/>
    <property type="molecule type" value="Transcribed_RNA"/>
</dbReference>
<proteinExistence type="predicted"/>
<protein>
    <submittedName>
        <fullName evidence="1">Uncharacterized protein</fullName>
    </submittedName>
</protein>
<evidence type="ECO:0000313" key="1">
    <source>
        <dbReference type="EMBL" id="JAD80419.1"/>
    </source>
</evidence>
<dbReference type="AlphaFoldDB" id="A0A0A9CVN9"/>
<organism evidence="1">
    <name type="scientific">Arundo donax</name>
    <name type="common">Giant reed</name>
    <name type="synonym">Donax arundinaceus</name>
    <dbReference type="NCBI Taxonomy" id="35708"/>
    <lineage>
        <taxon>Eukaryota</taxon>
        <taxon>Viridiplantae</taxon>
        <taxon>Streptophyta</taxon>
        <taxon>Embryophyta</taxon>
        <taxon>Tracheophyta</taxon>
        <taxon>Spermatophyta</taxon>
        <taxon>Magnoliopsida</taxon>
        <taxon>Liliopsida</taxon>
        <taxon>Poales</taxon>
        <taxon>Poaceae</taxon>
        <taxon>PACMAD clade</taxon>
        <taxon>Arundinoideae</taxon>
        <taxon>Arundineae</taxon>
        <taxon>Arundo</taxon>
    </lineage>
</organism>
<reference evidence="1" key="2">
    <citation type="journal article" date="2015" name="Data Brief">
        <title>Shoot transcriptome of the giant reed, Arundo donax.</title>
        <authorList>
            <person name="Barrero R.A."/>
            <person name="Guerrero F.D."/>
            <person name="Moolhuijzen P."/>
            <person name="Goolsby J.A."/>
            <person name="Tidwell J."/>
            <person name="Bellgard S.E."/>
            <person name="Bellgard M.I."/>
        </authorList>
    </citation>
    <scope>NUCLEOTIDE SEQUENCE</scope>
    <source>
        <tissue evidence="1">Shoot tissue taken approximately 20 cm above the soil surface</tissue>
    </source>
</reference>
<name>A0A0A9CVN9_ARUDO</name>
<accession>A0A0A9CVN9</accession>